<dbReference type="InterPro" id="IPR038765">
    <property type="entry name" value="Papain-like_cys_pep_sf"/>
</dbReference>
<sequence>MVTDWVEPGVMTAAGKYAGLLDGLPADPAGIARVVQGLLIHEFWVDAYGVTLAEPDRDRVNLRKVEQVLDAVLGRDDRPLDVPRAPEQRIATNCRGFSVMSVALFRARGVPARARCGFGTYFKPGWYEDHWVAEYHDGDRWKLLDAQVDELQREQIGLSFDLTDVPRDEFVIAGDAWTRTRGGRADPDRFGLTTINEAGAWWIAANLMRDAAALDNVEVLPWDLWGAMPEPEDTVDVALFDELAAATAGPSMPDVRRLLGDERLRIPGEVFNVQHGRKEALV</sequence>
<feature type="domain" description="Transglutaminase-like" evidence="1">
    <location>
        <begin position="87"/>
        <end position="146"/>
    </location>
</feature>
<evidence type="ECO:0000259" key="1">
    <source>
        <dbReference type="Pfam" id="PF01841"/>
    </source>
</evidence>
<organism evidence="2 3">
    <name type="scientific">Actinoplanes auranticolor</name>
    <dbReference type="NCBI Taxonomy" id="47988"/>
    <lineage>
        <taxon>Bacteria</taxon>
        <taxon>Bacillati</taxon>
        <taxon>Actinomycetota</taxon>
        <taxon>Actinomycetes</taxon>
        <taxon>Micromonosporales</taxon>
        <taxon>Micromonosporaceae</taxon>
        <taxon>Actinoplanes</taxon>
    </lineage>
</organism>
<dbReference type="Gene3D" id="3.10.620.30">
    <property type="match status" value="1"/>
</dbReference>
<reference evidence="2" key="1">
    <citation type="submission" date="2021-03" db="EMBL/GenBank/DDBJ databases">
        <title>Whole genome shotgun sequence of Actinoplanes auranticolor NBRC 12245.</title>
        <authorList>
            <person name="Komaki H."/>
            <person name="Tamura T."/>
        </authorList>
    </citation>
    <scope>NUCLEOTIDE SEQUENCE</scope>
    <source>
        <strain evidence="2">NBRC 12245</strain>
    </source>
</reference>
<accession>A0A919SFK3</accession>
<dbReference type="AlphaFoldDB" id="A0A919SFK3"/>
<dbReference type="InterPro" id="IPR002931">
    <property type="entry name" value="Transglutaminase-like"/>
</dbReference>
<name>A0A919SFK3_9ACTN</name>
<evidence type="ECO:0000313" key="2">
    <source>
        <dbReference type="EMBL" id="GIM70118.1"/>
    </source>
</evidence>
<dbReference type="EMBL" id="BOQL01000030">
    <property type="protein sequence ID" value="GIM70118.1"/>
    <property type="molecule type" value="Genomic_DNA"/>
</dbReference>
<dbReference type="SUPFAM" id="SSF54001">
    <property type="entry name" value="Cysteine proteinases"/>
    <property type="match status" value="1"/>
</dbReference>
<gene>
    <name evidence="2" type="ORF">Aau02nite_39470</name>
</gene>
<dbReference type="RefSeq" id="WP_212989953.1">
    <property type="nucleotide sequence ID" value="NZ_BAABEA010000015.1"/>
</dbReference>
<evidence type="ECO:0000313" key="3">
    <source>
        <dbReference type="Proteomes" id="UP000681340"/>
    </source>
</evidence>
<comment type="caution">
    <text evidence="2">The sequence shown here is derived from an EMBL/GenBank/DDBJ whole genome shotgun (WGS) entry which is preliminary data.</text>
</comment>
<keyword evidence="3" id="KW-1185">Reference proteome</keyword>
<proteinExistence type="predicted"/>
<protein>
    <recommendedName>
        <fullName evidence="1">Transglutaminase-like domain-containing protein</fullName>
    </recommendedName>
</protein>
<dbReference type="Pfam" id="PF01841">
    <property type="entry name" value="Transglut_core"/>
    <property type="match status" value="1"/>
</dbReference>
<dbReference type="Proteomes" id="UP000681340">
    <property type="component" value="Unassembled WGS sequence"/>
</dbReference>